<feature type="transmembrane region" description="Helical" evidence="2">
    <location>
        <begin position="538"/>
        <end position="562"/>
    </location>
</feature>
<keyword evidence="2" id="KW-0812">Transmembrane</keyword>
<dbReference type="Pfam" id="PF20163">
    <property type="entry name" value="DUF6536"/>
    <property type="match status" value="1"/>
</dbReference>
<dbReference type="AlphaFoldDB" id="A0A9P4PP88"/>
<dbReference type="EMBL" id="MU001498">
    <property type="protein sequence ID" value="KAF2446411.1"/>
    <property type="molecule type" value="Genomic_DNA"/>
</dbReference>
<feature type="transmembrane region" description="Helical" evidence="2">
    <location>
        <begin position="180"/>
        <end position="198"/>
    </location>
</feature>
<reference evidence="4" key="1">
    <citation type="journal article" date="2020" name="Stud. Mycol.">
        <title>101 Dothideomycetes genomes: a test case for predicting lifestyles and emergence of pathogens.</title>
        <authorList>
            <person name="Haridas S."/>
            <person name="Albert R."/>
            <person name="Binder M."/>
            <person name="Bloem J."/>
            <person name="Labutti K."/>
            <person name="Salamov A."/>
            <person name="Andreopoulos B."/>
            <person name="Baker S."/>
            <person name="Barry K."/>
            <person name="Bills G."/>
            <person name="Bluhm B."/>
            <person name="Cannon C."/>
            <person name="Castanera R."/>
            <person name="Culley D."/>
            <person name="Daum C."/>
            <person name="Ezra D."/>
            <person name="Gonzalez J."/>
            <person name="Henrissat B."/>
            <person name="Kuo A."/>
            <person name="Liang C."/>
            <person name="Lipzen A."/>
            <person name="Lutzoni F."/>
            <person name="Magnuson J."/>
            <person name="Mondo S."/>
            <person name="Nolan M."/>
            <person name="Ohm R."/>
            <person name="Pangilinan J."/>
            <person name="Park H.-J."/>
            <person name="Ramirez L."/>
            <person name="Alfaro M."/>
            <person name="Sun H."/>
            <person name="Tritt A."/>
            <person name="Yoshinaga Y."/>
            <person name="Zwiers L.-H."/>
            <person name="Turgeon B."/>
            <person name="Goodwin S."/>
            <person name="Spatafora J."/>
            <person name="Crous P."/>
            <person name="Grigoriev I."/>
        </authorList>
    </citation>
    <scope>NUCLEOTIDE SEQUENCE</scope>
    <source>
        <strain evidence="4">CBS 690.94</strain>
    </source>
</reference>
<evidence type="ECO:0000256" key="2">
    <source>
        <dbReference type="SAM" id="Phobius"/>
    </source>
</evidence>
<feature type="transmembrane region" description="Helical" evidence="2">
    <location>
        <begin position="657"/>
        <end position="675"/>
    </location>
</feature>
<proteinExistence type="predicted"/>
<evidence type="ECO:0000256" key="1">
    <source>
        <dbReference type="SAM" id="MobiDB-lite"/>
    </source>
</evidence>
<feature type="transmembrane region" description="Helical" evidence="2">
    <location>
        <begin position="242"/>
        <end position="258"/>
    </location>
</feature>
<accession>A0A9P4PP88</accession>
<evidence type="ECO:0000313" key="4">
    <source>
        <dbReference type="EMBL" id="KAF2446411.1"/>
    </source>
</evidence>
<protein>
    <recommendedName>
        <fullName evidence="3">DUF6536 domain-containing protein</fullName>
    </recommendedName>
</protein>
<feature type="transmembrane region" description="Helical" evidence="2">
    <location>
        <begin position="126"/>
        <end position="147"/>
    </location>
</feature>
<sequence length="784" mass="87183">MSSAEIEITTHGRRPPPRPPTPGVVSDHAGVSLHQQSGYSSLRSSSLDLIPLSSRQEAWTELESYPTNATCETDSDARHLLGNELNSTSSKTKSLVQTCTGPFRRLHARLSSYNTSTRYHGWRMGVLFGSCISALILCFNIAVLIVASTKGSGFQNGFAEPFSYDSRNVSRLSVSRLSSAIHIVINVLSTLLLSASNYTMQVLSSPTRAEIDREHRRGNWFDIGVLSVHNFKRNRISWRRKSLCAILVLSSVPLHLFYNSSAIYAAETNKFNVSLVSYDTTDASSLSRTSNFTRFPNGRWQAEYMSSTVNFGDLTLIVDDFASHLNFSNPGNPFLNKSGLPTEFKLPEKTDVSLNDIVLNLTSWINITNVARFDAPYSINGSVYAHVIEGYGKNVPTKSRIQLSQSFLIIVIVCNAVKLTTMLWVLYMEKNDFIVTLGDGIASFLEHRDPTTEKFCVFSKEAITAEVAHRMSKQEAFRTSFSDPSTSNTQSESAPKVKTATKTDYLGEMVLNSSGMWRDQNHLYSSALGKDRQVGSSFIFGVILSSLILCFVLFVYLAQGYLDHAWGTSSKTVRTVGDGSGSTLLVAWIANSPQIVLSFCYFAINSECTSMAGAYEWNNLGSSRKGLRVTKPLHQQRDTYFLQLPLRFSLPLMAMSGWFHWLLSQSIFLVQIYAYDREGNLIQSDSISGLGISSISFIVLCVTFFAFVLVVGLVGRKRLRVRIPFAASCSLVVSAACHAPSREQDTHWQQVQWGVVQERMFDGELHCSFSSEPVEEPQVGVQYR</sequence>
<dbReference type="InterPro" id="IPR046623">
    <property type="entry name" value="DUF6536"/>
</dbReference>
<feature type="transmembrane region" description="Helical" evidence="2">
    <location>
        <begin position="687"/>
        <end position="714"/>
    </location>
</feature>
<dbReference type="Proteomes" id="UP000799764">
    <property type="component" value="Unassembled WGS sequence"/>
</dbReference>
<comment type="caution">
    <text evidence="4">The sequence shown here is derived from an EMBL/GenBank/DDBJ whole genome shotgun (WGS) entry which is preliminary data.</text>
</comment>
<feature type="transmembrane region" description="Helical" evidence="2">
    <location>
        <begin position="582"/>
        <end position="604"/>
    </location>
</feature>
<keyword evidence="5" id="KW-1185">Reference proteome</keyword>
<feature type="transmembrane region" description="Helical" evidence="2">
    <location>
        <begin position="407"/>
        <end position="427"/>
    </location>
</feature>
<feature type="region of interest" description="Disordered" evidence="1">
    <location>
        <begin position="478"/>
        <end position="498"/>
    </location>
</feature>
<evidence type="ECO:0000259" key="3">
    <source>
        <dbReference type="Pfam" id="PF20163"/>
    </source>
</evidence>
<evidence type="ECO:0000313" key="5">
    <source>
        <dbReference type="Proteomes" id="UP000799764"/>
    </source>
</evidence>
<dbReference type="PANTHER" id="PTHR35395">
    <property type="entry name" value="DUF6536 DOMAIN-CONTAINING PROTEIN"/>
    <property type="match status" value="1"/>
</dbReference>
<feature type="domain" description="DUF6536" evidence="3">
    <location>
        <begin position="122"/>
        <end position="279"/>
    </location>
</feature>
<organism evidence="4 5">
    <name type="scientific">Karstenula rhodostoma CBS 690.94</name>
    <dbReference type="NCBI Taxonomy" id="1392251"/>
    <lineage>
        <taxon>Eukaryota</taxon>
        <taxon>Fungi</taxon>
        <taxon>Dikarya</taxon>
        <taxon>Ascomycota</taxon>
        <taxon>Pezizomycotina</taxon>
        <taxon>Dothideomycetes</taxon>
        <taxon>Pleosporomycetidae</taxon>
        <taxon>Pleosporales</taxon>
        <taxon>Massarineae</taxon>
        <taxon>Didymosphaeriaceae</taxon>
        <taxon>Karstenula</taxon>
    </lineage>
</organism>
<feature type="compositionally biased region" description="Polar residues" evidence="1">
    <location>
        <begin position="478"/>
        <end position="493"/>
    </location>
</feature>
<gene>
    <name evidence="4" type="ORF">P171DRAFT_430575</name>
</gene>
<name>A0A9P4PP88_9PLEO</name>
<keyword evidence="2" id="KW-1133">Transmembrane helix</keyword>
<feature type="region of interest" description="Disordered" evidence="1">
    <location>
        <begin position="1"/>
        <end position="28"/>
    </location>
</feature>
<dbReference type="PANTHER" id="PTHR35395:SF1">
    <property type="entry name" value="DUF6536 DOMAIN-CONTAINING PROTEIN"/>
    <property type="match status" value="1"/>
</dbReference>
<dbReference type="OrthoDB" id="5429634at2759"/>
<keyword evidence="2" id="KW-0472">Membrane</keyword>